<accession>A0A1R3HX58</accession>
<dbReference type="AlphaFoldDB" id="A0A1R3HX58"/>
<evidence type="ECO:0000313" key="2">
    <source>
        <dbReference type="Proteomes" id="UP000187203"/>
    </source>
</evidence>
<dbReference type="EMBL" id="AWUE01019241">
    <property type="protein sequence ID" value="OMO74831.1"/>
    <property type="molecule type" value="Genomic_DNA"/>
</dbReference>
<keyword evidence="2" id="KW-1185">Reference proteome</keyword>
<sequence length="336" mass="35181">MGYVLSVSSLFLSNSSLVRSSGSLTLSLYKKSSLVSYGLLKDLSAVCYILSFGFQFEFQCWLLFGVGSGIKPDDNPRSPVHGEGSFRERSKTAVTPFRRLRLEGGCDRRDGKQALSAPSVVGDTDSVLQEVGRRFQNHVDSLILHGRKVAREIVAEDGSCEIISNFRGKVAAVAGNVEGGEDGAGTSQQPEKIGELLTGVLSATAKPRNSQIVVKANKGEEFTENGLMRNIGLRSVSGPDNTIPGIGPYVGQANFINVTEKNKQSLGGGGPILGQSELGLGATGQSNSKIREVGQEAYLGCGVESAAGPVMANQGSGPGAKKLGGECSCYGGSILD</sequence>
<reference evidence="2" key="1">
    <citation type="submission" date="2013-09" db="EMBL/GenBank/DDBJ databases">
        <title>Corchorus olitorius genome sequencing.</title>
        <authorList>
            <person name="Alam M."/>
            <person name="Haque M.S."/>
            <person name="Islam M.S."/>
            <person name="Emdad E.M."/>
            <person name="Islam M.M."/>
            <person name="Ahmed B."/>
            <person name="Halim A."/>
            <person name="Hossen Q.M.M."/>
            <person name="Hossain M.Z."/>
            <person name="Ahmed R."/>
            <person name="Khan M.M."/>
            <person name="Islam R."/>
            <person name="Rashid M.M."/>
            <person name="Khan S.A."/>
            <person name="Rahman M.S."/>
            <person name="Alam M."/>
            <person name="Yahiya A.S."/>
            <person name="Khan M.S."/>
            <person name="Azam M.S."/>
            <person name="Haque T."/>
            <person name="Lashkar M.Z.H."/>
            <person name="Akhand A.I."/>
            <person name="Morshed G."/>
            <person name="Roy S."/>
            <person name="Uddin K.S."/>
            <person name="Rabeya T."/>
            <person name="Hossain A.S."/>
            <person name="Chowdhury A."/>
            <person name="Snigdha A.R."/>
            <person name="Mortoza M.S."/>
            <person name="Matin S.A."/>
            <person name="Hoque S.M.E."/>
            <person name="Islam M.K."/>
            <person name="Roy D.K."/>
            <person name="Haider R."/>
            <person name="Moosa M.M."/>
            <person name="Elias S.M."/>
            <person name="Hasan A.M."/>
            <person name="Jahan S."/>
            <person name="Shafiuddin M."/>
            <person name="Mahmood N."/>
            <person name="Shommy N.S."/>
        </authorList>
    </citation>
    <scope>NUCLEOTIDE SEQUENCE [LARGE SCALE GENOMIC DNA]</scope>
    <source>
        <strain evidence="2">cv. O-4</strain>
    </source>
</reference>
<comment type="caution">
    <text evidence="1">The sequence shown here is derived from an EMBL/GenBank/DDBJ whole genome shotgun (WGS) entry which is preliminary data.</text>
</comment>
<dbReference type="Proteomes" id="UP000187203">
    <property type="component" value="Unassembled WGS sequence"/>
</dbReference>
<protein>
    <submittedName>
        <fullName evidence="1">Uncharacterized protein</fullName>
    </submittedName>
</protein>
<name>A0A1R3HX58_9ROSI</name>
<gene>
    <name evidence="1" type="ORF">COLO4_26479</name>
</gene>
<proteinExistence type="predicted"/>
<organism evidence="1 2">
    <name type="scientific">Corchorus olitorius</name>
    <dbReference type="NCBI Taxonomy" id="93759"/>
    <lineage>
        <taxon>Eukaryota</taxon>
        <taxon>Viridiplantae</taxon>
        <taxon>Streptophyta</taxon>
        <taxon>Embryophyta</taxon>
        <taxon>Tracheophyta</taxon>
        <taxon>Spermatophyta</taxon>
        <taxon>Magnoliopsida</taxon>
        <taxon>eudicotyledons</taxon>
        <taxon>Gunneridae</taxon>
        <taxon>Pentapetalae</taxon>
        <taxon>rosids</taxon>
        <taxon>malvids</taxon>
        <taxon>Malvales</taxon>
        <taxon>Malvaceae</taxon>
        <taxon>Grewioideae</taxon>
        <taxon>Apeibeae</taxon>
        <taxon>Corchorus</taxon>
    </lineage>
</organism>
<evidence type="ECO:0000313" key="1">
    <source>
        <dbReference type="EMBL" id="OMO74831.1"/>
    </source>
</evidence>